<dbReference type="NCBIfam" id="TIGR00231">
    <property type="entry name" value="small_GTP"/>
    <property type="match status" value="1"/>
</dbReference>
<evidence type="ECO:0000313" key="10">
    <source>
        <dbReference type="EMBL" id="VFP78157.1"/>
    </source>
</evidence>
<dbReference type="Pfam" id="PF07650">
    <property type="entry name" value="KH_2"/>
    <property type="match status" value="1"/>
</dbReference>
<keyword evidence="7" id="KW-0699">rRNA-binding</keyword>
<dbReference type="InterPro" id="IPR006073">
    <property type="entry name" value="GTP-bd"/>
</dbReference>
<dbReference type="GO" id="GO:0005525">
    <property type="term" value="F:GTP binding"/>
    <property type="evidence" value="ECO:0007669"/>
    <property type="project" value="UniProtKB-UniRule"/>
</dbReference>
<evidence type="ECO:0000256" key="6">
    <source>
        <dbReference type="ARBA" id="ARBA00023134"/>
    </source>
</evidence>
<feature type="region of interest" description="G2" evidence="8">
    <location>
        <begin position="40"/>
        <end position="44"/>
    </location>
</feature>
<keyword evidence="6 7" id="KW-0342">GTP-binding</keyword>
<dbReference type="HAMAP" id="MF_00367">
    <property type="entry name" value="GTPase_Era"/>
    <property type="match status" value="1"/>
</dbReference>
<feature type="binding site" evidence="7">
    <location>
        <begin position="14"/>
        <end position="21"/>
    </location>
    <ligand>
        <name>GTP</name>
        <dbReference type="ChEBI" id="CHEBI:37565"/>
    </ligand>
</feature>
<feature type="region of interest" description="G4" evidence="8">
    <location>
        <begin position="122"/>
        <end position="125"/>
    </location>
</feature>
<keyword evidence="7" id="KW-0472">Membrane</keyword>
<keyword evidence="4 7" id="KW-0547">Nucleotide-binding</keyword>
<feature type="binding site" evidence="7">
    <location>
        <begin position="122"/>
        <end position="125"/>
    </location>
    <ligand>
        <name>GTP</name>
        <dbReference type="ChEBI" id="CHEBI:37565"/>
    </ligand>
</feature>
<dbReference type="Pfam" id="PF01926">
    <property type="entry name" value="MMR_HSR1"/>
    <property type="match status" value="1"/>
</dbReference>
<feature type="region of interest" description="G1" evidence="8">
    <location>
        <begin position="14"/>
        <end position="21"/>
    </location>
</feature>
<dbReference type="InterPro" id="IPR005225">
    <property type="entry name" value="Small_GTP-bd"/>
</dbReference>
<dbReference type="RefSeq" id="WP_154027351.1">
    <property type="nucleotide sequence ID" value="NZ_LR217695.1"/>
</dbReference>
<dbReference type="InterPro" id="IPR009019">
    <property type="entry name" value="KH_sf_prok-type"/>
</dbReference>
<keyword evidence="5 7" id="KW-0694">RNA-binding</keyword>
<comment type="function">
    <text evidence="7">An essential GTPase that binds both GDP and GTP, with rapid nucleotide exchange. Plays a role in 16S rRNA processing and 30S ribosomal subunit biogenesis and possibly also in cell cycle regulation and energy metabolism.</text>
</comment>
<evidence type="ECO:0000313" key="11">
    <source>
        <dbReference type="Proteomes" id="UP000294404"/>
    </source>
</evidence>
<dbReference type="CDD" id="cd22534">
    <property type="entry name" value="KH-II_Era"/>
    <property type="match status" value="1"/>
</dbReference>
<dbReference type="GO" id="GO:0003924">
    <property type="term" value="F:GTPase activity"/>
    <property type="evidence" value="ECO:0007669"/>
    <property type="project" value="UniProtKB-UniRule"/>
</dbReference>
<dbReference type="OrthoDB" id="9805918at2"/>
<dbReference type="EMBL" id="LR217695">
    <property type="protein sequence ID" value="VFP78157.1"/>
    <property type="molecule type" value="Genomic_DNA"/>
</dbReference>
<evidence type="ECO:0000256" key="3">
    <source>
        <dbReference type="ARBA" id="ARBA00022517"/>
    </source>
</evidence>
<organism evidence="10 11">
    <name type="scientific">Buchnera aphidicola</name>
    <name type="common">Cinara cuneomaculata</name>
    <dbReference type="NCBI Taxonomy" id="1660040"/>
    <lineage>
        <taxon>Bacteria</taxon>
        <taxon>Pseudomonadati</taxon>
        <taxon>Pseudomonadota</taxon>
        <taxon>Gammaproteobacteria</taxon>
        <taxon>Enterobacterales</taxon>
        <taxon>Erwiniaceae</taxon>
        <taxon>Buchnera</taxon>
    </lineage>
</organism>
<dbReference type="PANTHER" id="PTHR42698:SF1">
    <property type="entry name" value="GTPASE ERA, MITOCHONDRIAL"/>
    <property type="match status" value="1"/>
</dbReference>
<name>A0A451CY08_9GAMM</name>
<gene>
    <name evidence="7 10" type="primary">era</name>
    <name evidence="10" type="ORF">BUCICUMA2628_169</name>
</gene>
<comment type="caution">
    <text evidence="7">Lacks conserved residue(s) required for the propagation of feature annotation.</text>
</comment>
<dbReference type="GO" id="GO:0070181">
    <property type="term" value="F:small ribosomal subunit rRNA binding"/>
    <property type="evidence" value="ECO:0007669"/>
    <property type="project" value="UniProtKB-UniRule"/>
</dbReference>
<dbReference type="AlphaFoldDB" id="A0A451CY08"/>
<reference evidence="10 11" key="1">
    <citation type="submission" date="2019-02" db="EMBL/GenBank/DDBJ databases">
        <authorList>
            <person name="Manzano-Marin A."/>
            <person name="Manzano-Marin A."/>
        </authorList>
    </citation>
    <scope>NUCLEOTIDE SEQUENCE [LARGE SCALE GENOMIC DNA]</scope>
    <source>
        <strain evidence="10 11">BuCicuneomaculata</strain>
    </source>
</reference>
<comment type="similarity">
    <text evidence="1 7 8">Belongs to the TRAFAC class TrmE-Era-EngA-EngB-Septin-like GTPase superfamily. Era GTPase family.</text>
</comment>
<keyword evidence="7" id="KW-1003">Cell membrane</keyword>
<feature type="domain" description="Era-type G" evidence="9">
    <location>
        <begin position="6"/>
        <end position="173"/>
    </location>
</feature>
<dbReference type="Gene3D" id="3.30.300.20">
    <property type="match status" value="1"/>
</dbReference>
<dbReference type="InterPro" id="IPR027417">
    <property type="entry name" value="P-loop_NTPase"/>
</dbReference>
<comment type="subunit">
    <text evidence="7">Monomer.</text>
</comment>
<keyword evidence="3 7" id="KW-0690">Ribosome biogenesis</keyword>
<dbReference type="PANTHER" id="PTHR42698">
    <property type="entry name" value="GTPASE ERA"/>
    <property type="match status" value="1"/>
</dbReference>
<dbReference type="NCBIfam" id="TIGR00436">
    <property type="entry name" value="era"/>
    <property type="match status" value="1"/>
</dbReference>
<dbReference type="SUPFAM" id="SSF54814">
    <property type="entry name" value="Prokaryotic type KH domain (KH-domain type II)"/>
    <property type="match status" value="1"/>
</dbReference>
<feature type="region of interest" description="G5" evidence="8">
    <location>
        <begin position="152"/>
        <end position="154"/>
    </location>
</feature>
<dbReference type="InterPro" id="IPR004044">
    <property type="entry name" value="KH_dom_type_2"/>
</dbReference>
<dbReference type="InterPro" id="IPR005662">
    <property type="entry name" value="GTPase_Era-like"/>
</dbReference>
<dbReference type="InterPro" id="IPR030388">
    <property type="entry name" value="G_ERA_dom"/>
</dbReference>
<feature type="region of interest" description="G3" evidence="8">
    <location>
        <begin position="61"/>
        <end position="64"/>
    </location>
</feature>
<evidence type="ECO:0000256" key="2">
    <source>
        <dbReference type="ARBA" id="ARBA00020484"/>
    </source>
</evidence>
<dbReference type="GO" id="GO:0005829">
    <property type="term" value="C:cytosol"/>
    <property type="evidence" value="ECO:0007669"/>
    <property type="project" value="TreeGrafter"/>
</dbReference>
<evidence type="ECO:0000259" key="9">
    <source>
        <dbReference type="PROSITE" id="PS51713"/>
    </source>
</evidence>
<dbReference type="InterPro" id="IPR015946">
    <property type="entry name" value="KH_dom-like_a/b"/>
</dbReference>
<dbReference type="GO" id="GO:0043024">
    <property type="term" value="F:ribosomal small subunit binding"/>
    <property type="evidence" value="ECO:0007669"/>
    <property type="project" value="TreeGrafter"/>
</dbReference>
<evidence type="ECO:0000256" key="5">
    <source>
        <dbReference type="ARBA" id="ARBA00022884"/>
    </source>
</evidence>
<keyword evidence="7" id="KW-0963">Cytoplasm</keyword>
<dbReference type="SUPFAM" id="SSF52540">
    <property type="entry name" value="P-loop containing nucleoside triphosphate hydrolases"/>
    <property type="match status" value="1"/>
</dbReference>
<accession>A0A451CY08</accession>
<proteinExistence type="inferred from homology"/>
<dbReference type="PROSITE" id="PS51713">
    <property type="entry name" value="G_ERA"/>
    <property type="match status" value="1"/>
</dbReference>
<dbReference type="Proteomes" id="UP000294404">
    <property type="component" value="Chromosome"/>
</dbReference>
<dbReference type="GO" id="GO:0000028">
    <property type="term" value="P:ribosomal small subunit assembly"/>
    <property type="evidence" value="ECO:0007669"/>
    <property type="project" value="TreeGrafter"/>
</dbReference>
<dbReference type="Gene3D" id="3.40.50.300">
    <property type="entry name" value="P-loop containing nucleotide triphosphate hydrolases"/>
    <property type="match status" value="1"/>
</dbReference>
<evidence type="ECO:0000256" key="4">
    <source>
        <dbReference type="ARBA" id="ARBA00022741"/>
    </source>
</evidence>
<evidence type="ECO:0000256" key="8">
    <source>
        <dbReference type="PROSITE-ProRule" id="PRU01050"/>
    </source>
</evidence>
<evidence type="ECO:0000256" key="7">
    <source>
        <dbReference type="HAMAP-Rule" id="MF_00367"/>
    </source>
</evidence>
<comment type="subcellular location">
    <subcellularLocation>
        <location evidence="7">Cytoplasm</location>
    </subcellularLocation>
    <subcellularLocation>
        <location evidence="7">Cell membrane</location>
        <topology evidence="7">Peripheral membrane protein</topology>
    </subcellularLocation>
</comment>
<protein>
    <recommendedName>
        <fullName evidence="2 7">GTPase Era</fullName>
    </recommendedName>
</protein>
<dbReference type="GO" id="GO:0005886">
    <property type="term" value="C:plasma membrane"/>
    <property type="evidence" value="ECO:0007669"/>
    <property type="project" value="UniProtKB-SubCell"/>
</dbReference>
<sequence length="280" mass="33137">MKKETIFGKVLLVGRTNVGKSTLLNKLIKSNISIISRKPNTTQTHLTGIYTDKLIQFELIDSPGINYIYSNIEKKKLRDTFNLIHEVNIIIFIINSFIWTNHERKLLKYIKKHNDNYVIVINKIDYIKKKILLLPFIQKINKLTVNHEIFLISAKKNIYLKNLLIYIKKTLPTSFHRHVHTKKTTCTKEFLIAEIIRNTLMNLVNKEIVYSFIVEISDFYQQNNNRYFISSIIFVKNIQHKKIIIGYKGAKINQCHIRSQNKIENFLKEKIFFKILVKIK</sequence>
<evidence type="ECO:0000256" key="1">
    <source>
        <dbReference type="ARBA" id="ARBA00007921"/>
    </source>
</evidence>